<name>A0A0F8YAY2_9ZZZZ</name>
<dbReference type="AlphaFoldDB" id="A0A0F8YAY2"/>
<comment type="caution">
    <text evidence="1">The sequence shown here is derived from an EMBL/GenBank/DDBJ whole genome shotgun (WGS) entry which is preliminary data.</text>
</comment>
<protein>
    <submittedName>
        <fullName evidence="1">Uncharacterized protein</fullName>
    </submittedName>
</protein>
<reference evidence="1" key="1">
    <citation type="journal article" date="2015" name="Nature">
        <title>Complex archaea that bridge the gap between prokaryotes and eukaryotes.</title>
        <authorList>
            <person name="Spang A."/>
            <person name="Saw J.H."/>
            <person name="Jorgensen S.L."/>
            <person name="Zaremba-Niedzwiedzka K."/>
            <person name="Martijn J."/>
            <person name="Lind A.E."/>
            <person name="van Eijk R."/>
            <person name="Schleper C."/>
            <person name="Guy L."/>
            <person name="Ettema T.J."/>
        </authorList>
    </citation>
    <scope>NUCLEOTIDE SEQUENCE</scope>
</reference>
<accession>A0A0F8YAY2</accession>
<proteinExistence type="predicted"/>
<gene>
    <name evidence="1" type="ORF">LCGC14_2841920</name>
</gene>
<organism evidence="1">
    <name type="scientific">marine sediment metagenome</name>
    <dbReference type="NCBI Taxonomy" id="412755"/>
    <lineage>
        <taxon>unclassified sequences</taxon>
        <taxon>metagenomes</taxon>
        <taxon>ecological metagenomes</taxon>
    </lineage>
</organism>
<feature type="non-terminal residue" evidence="1">
    <location>
        <position position="116"/>
    </location>
</feature>
<dbReference type="EMBL" id="LAZR01054417">
    <property type="protein sequence ID" value="KKK78602.1"/>
    <property type="molecule type" value="Genomic_DNA"/>
</dbReference>
<sequence length="116" mass="12058">MTAVDGQLMPAVVLVADRTLSASYKVLFEGIFSTMQTTQLPGWAMRRFFAPSVRTDSSGRAAAAPLGLRRVEASLLADGELSPGDVVCTTPEALGSLLGPWTKIVGFSSSDPLGGG</sequence>
<evidence type="ECO:0000313" key="1">
    <source>
        <dbReference type="EMBL" id="KKK78602.1"/>
    </source>
</evidence>